<evidence type="ECO:0000313" key="4">
    <source>
        <dbReference type="Proteomes" id="UP000275408"/>
    </source>
</evidence>
<dbReference type="AlphaFoldDB" id="A0A3M6TM23"/>
<dbReference type="PROSITE" id="PS50888">
    <property type="entry name" value="BHLH"/>
    <property type="match status" value="1"/>
</dbReference>
<dbReference type="PANTHER" id="PTHR23349">
    <property type="entry name" value="BASIC HELIX-LOOP-HELIX TRANSCRIPTION FACTOR, TWIST"/>
    <property type="match status" value="1"/>
</dbReference>
<evidence type="ECO:0000256" key="1">
    <source>
        <dbReference type="SAM" id="MobiDB-lite"/>
    </source>
</evidence>
<proteinExistence type="predicted"/>
<dbReference type="STRING" id="46731.A0A3M6TM23"/>
<evidence type="ECO:0000313" key="3">
    <source>
        <dbReference type="EMBL" id="RMX42412.1"/>
    </source>
</evidence>
<protein>
    <recommendedName>
        <fullName evidence="2">BHLH domain-containing protein</fullName>
    </recommendedName>
</protein>
<dbReference type="SUPFAM" id="SSF47459">
    <property type="entry name" value="HLH, helix-loop-helix DNA-binding domain"/>
    <property type="match status" value="1"/>
</dbReference>
<gene>
    <name evidence="3" type="ORF">pdam_00004919</name>
</gene>
<dbReference type="SMART" id="SM00353">
    <property type="entry name" value="HLH"/>
    <property type="match status" value="1"/>
</dbReference>
<feature type="compositionally biased region" description="Basic residues" evidence="1">
    <location>
        <begin position="83"/>
        <end position="92"/>
    </location>
</feature>
<reference evidence="3 4" key="1">
    <citation type="journal article" date="2018" name="Sci. Rep.">
        <title>Comparative analysis of the Pocillopora damicornis genome highlights role of immune system in coral evolution.</title>
        <authorList>
            <person name="Cunning R."/>
            <person name="Bay R.A."/>
            <person name="Gillette P."/>
            <person name="Baker A.C."/>
            <person name="Traylor-Knowles N."/>
        </authorList>
    </citation>
    <scope>NUCLEOTIDE SEQUENCE [LARGE SCALE GENOMIC DNA]</scope>
    <source>
        <strain evidence="3">RSMAS</strain>
        <tissue evidence="3">Whole animal</tissue>
    </source>
</reference>
<comment type="caution">
    <text evidence="3">The sequence shown here is derived from an EMBL/GenBank/DDBJ whole genome shotgun (WGS) entry which is preliminary data.</text>
</comment>
<dbReference type="GO" id="GO:0046983">
    <property type="term" value="F:protein dimerization activity"/>
    <property type="evidence" value="ECO:0007669"/>
    <property type="project" value="InterPro"/>
</dbReference>
<dbReference type="InterPro" id="IPR050283">
    <property type="entry name" value="E-box_TF_Regulators"/>
</dbReference>
<dbReference type="EMBL" id="RCHS01003371">
    <property type="protein sequence ID" value="RMX42412.1"/>
    <property type="molecule type" value="Genomic_DNA"/>
</dbReference>
<keyword evidence="4" id="KW-1185">Reference proteome</keyword>
<dbReference type="GO" id="GO:0000977">
    <property type="term" value="F:RNA polymerase II transcription regulatory region sequence-specific DNA binding"/>
    <property type="evidence" value="ECO:0007669"/>
    <property type="project" value="TreeGrafter"/>
</dbReference>
<sequence length="191" mass="21824">MSVRLVISNVFISQFHSTSKAQASGKRTGETNTGWALYKGLIPSHNSKQVSFTAMADELEAAVFNEEKKKRKRRGPRLTGISKQRRMANARERKRVQNLNEEIEVLKSLLPLSSQDKKPTKTEVIWLAAQYIDVLTQMLQDAKSSDNFDEDSFLDFDKLLGIDIDSLFELDGRCNVFDPQRDKLLSFTMNY</sequence>
<dbReference type="OrthoDB" id="5979145at2759"/>
<dbReference type="Gene3D" id="4.10.280.10">
    <property type="entry name" value="Helix-loop-helix DNA-binding domain"/>
    <property type="match status" value="1"/>
</dbReference>
<dbReference type="GO" id="GO:0000981">
    <property type="term" value="F:DNA-binding transcription factor activity, RNA polymerase II-specific"/>
    <property type="evidence" value="ECO:0007669"/>
    <property type="project" value="TreeGrafter"/>
</dbReference>
<name>A0A3M6TM23_POCDA</name>
<feature type="domain" description="BHLH" evidence="2">
    <location>
        <begin position="83"/>
        <end position="135"/>
    </location>
</feature>
<dbReference type="PANTHER" id="PTHR23349:SF110">
    <property type="entry name" value="BHLH DOMAIN-CONTAINING PROTEIN"/>
    <property type="match status" value="1"/>
</dbReference>
<evidence type="ECO:0000259" key="2">
    <source>
        <dbReference type="PROSITE" id="PS50888"/>
    </source>
</evidence>
<dbReference type="CDD" id="cd11390">
    <property type="entry name" value="bHLH_TS"/>
    <property type="match status" value="1"/>
</dbReference>
<dbReference type="GO" id="GO:0032502">
    <property type="term" value="P:developmental process"/>
    <property type="evidence" value="ECO:0007669"/>
    <property type="project" value="TreeGrafter"/>
</dbReference>
<dbReference type="InterPro" id="IPR036638">
    <property type="entry name" value="HLH_DNA-bd_sf"/>
</dbReference>
<accession>A0A3M6TM23</accession>
<dbReference type="Proteomes" id="UP000275408">
    <property type="component" value="Unassembled WGS sequence"/>
</dbReference>
<organism evidence="3 4">
    <name type="scientific">Pocillopora damicornis</name>
    <name type="common">Cauliflower coral</name>
    <name type="synonym">Millepora damicornis</name>
    <dbReference type="NCBI Taxonomy" id="46731"/>
    <lineage>
        <taxon>Eukaryota</taxon>
        <taxon>Metazoa</taxon>
        <taxon>Cnidaria</taxon>
        <taxon>Anthozoa</taxon>
        <taxon>Hexacorallia</taxon>
        <taxon>Scleractinia</taxon>
        <taxon>Astrocoeniina</taxon>
        <taxon>Pocilloporidae</taxon>
        <taxon>Pocillopora</taxon>
    </lineage>
</organism>
<feature type="region of interest" description="Disordered" evidence="1">
    <location>
        <begin position="67"/>
        <end position="92"/>
    </location>
</feature>
<dbReference type="Pfam" id="PF00010">
    <property type="entry name" value="HLH"/>
    <property type="match status" value="1"/>
</dbReference>
<dbReference type="InterPro" id="IPR011598">
    <property type="entry name" value="bHLH_dom"/>
</dbReference>